<dbReference type="Proteomes" id="UP000569329">
    <property type="component" value="Unassembled WGS sequence"/>
</dbReference>
<keyword evidence="2" id="KW-1185">Reference proteome</keyword>
<comment type="caution">
    <text evidence="1">The sequence shown here is derived from an EMBL/GenBank/DDBJ whole genome shotgun (WGS) entry which is preliminary data.</text>
</comment>
<protein>
    <submittedName>
        <fullName evidence="1">Uncharacterized protein</fullName>
    </submittedName>
</protein>
<accession>A0A839E0X7</accession>
<dbReference type="EMBL" id="JACGWZ010000002">
    <property type="protein sequence ID" value="MBA8824628.1"/>
    <property type="molecule type" value="Genomic_DNA"/>
</dbReference>
<evidence type="ECO:0000313" key="1">
    <source>
        <dbReference type="EMBL" id="MBA8824628.1"/>
    </source>
</evidence>
<name>A0A839E0X7_9PSEU</name>
<organism evidence="1 2">
    <name type="scientific">Halosaccharopolyspora lacisalsi</name>
    <dbReference type="NCBI Taxonomy" id="1000566"/>
    <lineage>
        <taxon>Bacteria</taxon>
        <taxon>Bacillati</taxon>
        <taxon>Actinomycetota</taxon>
        <taxon>Actinomycetes</taxon>
        <taxon>Pseudonocardiales</taxon>
        <taxon>Pseudonocardiaceae</taxon>
        <taxon>Halosaccharopolyspora</taxon>
    </lineage>
</organism>
<proteinExistence type="predicted"/>
<evidence type="ECO:0000313" key="2">
    <source>
        <dbReference type="Proteomes" id="UP000569329"/>
    </source>
</evidence>
<dbReference type="AlphaFoldDB" id="A0A839E0X7"/>
<reference evidence="1 2" key="1">
    <citation type="submission" date="2020-07" db="EMBL/GenBank/DDBJ databases">
        <title>Sequencing the genomes of 1000 actinobacteria strains.</title>
        <authorList>
            <person name="Klenk H.-P."/>
        </authorList>
    </citation>
    <scope>NUCLEOTIDE SEQUENCE [LARGE SCALE GENOMIC DNA]</scope>
    <source>
        <strain evidence="1 2">DSM 45975</strain>
    </source>
</reference>
<sequence>MSSTHSPLVAAGYEVASTTPSSEGCQVCGHFALTEDTSHEFAHRPINRLICQVCGAHRVTNV</sequence>
<dbReference type="RefSeq" id="WP_182543872.1">
    <property type="nucleotide sequence ID" value="NZ_JACGWZ010000002.1"/>
</dbReference>
<gene>
    <name evidence="1" type="ORF">FHX42_001975</name>
</gene>